<keyword evidence="3" id="KW-1185">Reference proteome</keyword>
<dbReference type="Proteomes" id="UP000800096">
    <property type="component" value="Unassembled WGS sequence"/>
</dbReference>
<dbReference type="InterPro" id="IPR020843">
    <property type="entry name" value="ER"/>
</dbReference>
<reference evidence="2" key="1">
    <citation type="journal article" date="2020" name="Stud. Mycol.">
        <title>101 Dothideomycetes genomes: a test case for predicting lifestyles and emergence of pathogens.</title>
        <authorList>
            <person name="Haridas S."/>
            <person name="Albert R."/>
            <person name="Binder M."/>
            <person name="Bloem J."/>
            <person name="Labutti K."/>
            <person name="Salamov A."/>
            <person name="Andreopoulos B."/>
            <person name="Baker S."/>
            <person name="Barry K."/>
            <person name="Bills G."/>
            <person name="Bluhm B."/>
            <person name="Cannon C."/>
            <person name="Castanera R."/>
            <person name="Culley D."/>
            <person name="Daum C."/>
            <person name="Ezra D."/>
            <person name="Gonzalez J."/>
            <person name="Henrissat B."/>
            <person name="Kuo A."/>
            <person name="Liang C."/>
            <person name="Lipzen A."/>
            <person name="Lutzoni F."/>
            <person name="Magnuson J."/>
            <person name="Mondo S."/>
            <person name="Nolan M."/>
            <person name="Ohm R."/>
            <person name="Pangilinan J."/>
            <person name="Park H.-J."/>
            <person name="Ramirez L."/>
            <person name="Alfaro M."/>
            <person name="Sun H."/>
            <person name="Tritt A."/>
            <person name="Yoshinaga Y."/>
            <person name="Zwiers L.-H."/>
            <person name="Turgeon B."/>
            <person name="Goodwin S."/>
            <person name="Spatafora J."/>
            <person name="Crous P."/>
            <person name="Grigoriev I."/>
        </authorList>
    </citation>
    <scope>NUCLEOTIDE SEQUENCE</scope>
    <source>
        <strain evidence="2">HMLAC05119</strain>
    </source>
</reference>
<evidence type="ECO:0000259" key="1">
    <source>
        <dbReference type="SMART" id="SM00829"/>
    </source>
</evidence>
<dbReference type="Pfam" id="PF08240">
    <property type="entry name" value="ADH_N"/>
    <property type="match status" value="1"/>
</dbReference>
<dbReference type="Pfam" id="PF13602">
    <property type="entry name" value="ADH_zinc_N_2"/>
    <property type="match status" value="1"/>
</dbReference>
<dbReference type="EMBL" id="ML979133">
    <property type="protein sequence ID" value="KAF1919891.1"/>
    <property type="molecule type" value="Genomic_DNA"/>
</dbReference>
<sequence>MSTTIRKAVYSAAGGPEVVSIVTTQIVEPAANEVQVKVLYAGMGGGDIMMRVGCYPQQKDAAGLNPGYSLIGRVCKNGSRCSKFKAGDLVACLTVYDAHAELCNCQEQYLIPVPEGLDMRQAVAMITDWTTAYGMAYRTAKIIKGTRVFIHGLSGSVGYGLLTLCKMQGAEIYGTASEKNHAAVREAGATPFTYSNKDWMTAMIDMGGAEVVFDPLGFESWDESWKILAPEGGHLIGYGGNLDVLNGRKPRSQIPQVAKLIAKGLVPFCPKKTSFFYIDKSQKTFAPELTMLFGMLANGEVTVPIRKEWTLEQYPEAHRTWQQGAGIGAVVVKVALDSKD</sequence>
<gene>
    <name evidence="2" type="ORF">BDU57DRAFT_513200</name>
</gene>
<dbReference type="GO" id="GO:0016491">
    <property type="term" value="F:oxidoreductase activity"/>
    <property type="evidence" value="ECO:0007669"/>
    <property type="project" value="InterPro"/>
</dbReference>
<dbReference type="CDD" id="cd08273">
    <property type="entry name" value="MDR8"/>
    <property type="match status" value="1"/>
</dbReference>
<dbReference type="OrthoDB" id="203908at2759"/>
<dbReference type="PANTHER" id="PTHR43677:SF4">
    <property type="entry name" value="QUINONE OXIDOREDUCTASE-LIKE PROTEIN 2"/>
    <property type="match status" value="1"/>
</dbReference>
<protein>
    <submittedName>
        <fullName evidence="2">Chaperonin 10-like protein</fullName>
    </submittedName>
</protein>
<dbReference type="InterPro" id="IPR051397">
    <property type="entry name" value="Zn-ADH-like_protein"/>
</dbReference>
<organism evidence="2 3">
    <name type="scientific">Ampelomyces quisqualis</name>
    <name type="common">Powdery mildew agent</name>
    <dbReference type="NCBI Taxonomy" id="50730"/>
    <lineage>
        <taxon>Eukaryota</taxon>
        <taxon>Fungi</taxon>
        <taxon>Dikarya</taxon>
        <taxon>Ascomycota</taxon>
        <taxon>Pezizomycotina</taxon>
        <taxon>Dothideomycetes</taxon>
        <taxon>Pleosporomycetidae</taxon>
        <taxon>Pleosporales</taxon>
        <taxon>Pleosporineae</taxon>
        <taxon>Phaeosphaeriaceae</taxon>
        <taxon>Ampelomyces</taxon>
    </lineage>
</organism>
<evidence type="ECO:0000313" key="2">
    <source>
        <dbReference type="EMBL" id="KAF1919891.1"/>
    </source>
</evidence>
<dbReference type="SUPFAM" id="SSF50129">
    <property type="entry name" value="GroES-like"/>
    <property type="match status" value="1"/>
</dbReference>
<dbReference type="SUPFAM" id="SSF51735">
    <property type="entry name" value="NAD(P)-binding Rossmann-fold domains"/>
    <property type="match status" value="1"/>
</dbReference>
<dbReference type="Gene3D" id="3.40.50.720">
    <property type="entry name" value="NAD(P)-binding Rossmann-like Domain"/>
    <property type="match status" value="1"/>
</dbReference>
<evidence type="ECO:0000313" key="3">
    <source>
        <dbReference type="Proteomes" id="UP000800096"/>
    </source>
</evidence>
<dbReference type="InterPro" id="IPR036291">
    <property type="entry name" value="NAD(P)-bd_dom_sf"/>
</dbReference>
<dbReference type="PANTHER" id="PTHR43677">
    <property type="entry name" value="SHORT-CHAIN DEHYDROGENASE/REDUCTASE"/>
    <property type="match status" value="1"/>
</dbReference>
<name>A0A6A5QVS8_AMPQU</name>
<accession>A0A6A5QVS8</accession>
<dbReference type="AlphaFoldDB" id="A0A6A5QVS8"/>
<proteinExistence type="predicted"/>
<dbReference type="Gene3D" id="3.90.180.10">
    <property type="entry name" value="Medium-chain alcohol dehydrogenases, catalytic domain"/>
    <property type="match status" value="1"/>
</dbReference>
<feature type="domain" description="Enoyl reductase (ER)" evidence="1">
    <location>
        <begin position="14"/>
        <end position="332"/>
    </location>
</feature>
<dbReference type="InterPro" id="IPR011032">
    <property type="entry name" value="GroES-like_sf"/>
</dbReference>
<dbReference type="SMART" id="SM00829">
    <property type="entry name" value="PKS_ER"/>
    <property type="match status" value="1"/>
</dbReference>
<dbReference type="InterPro" id="IPR013154">
    <property type="entry name" value="ADH-like_N"/>
</dbReference>
<dbReference type="GO" id="GO:0005739">
    <property type="term" value="C:mitochondrion"/>
    <property type="evidence" value="ECO:0007669"/>
    <property type="project" value="TreeGrafter"/>
</dbReference>